<dbReference type="SUPFAM" id="SSF53223">
    <property type="entry name" value="Aminoacid dehydrogenase-like, N-terminal domain"/>
    <property type="match status" value="1"/>
</dbReference>
<gene>
    <name evidence="4" type="ORF">LC20_03333</name>
</gene>
<proteinExistence type="predicted"/>
<dbReference type="FunFam" id="3.40.50.10860:FF:000014">
    <property type="entry name" value="Shikimate 5-dehydrogenase"/>
    <property type="match status" value="1"/>
</dbReference>
<evidence type="ECO:0000259" key="3">
    <source>
        <dbReference type="Pfam" id="PF08501"/>
    </source>
</evidence>
<dbReference type="Pfam" id="PF08501">
    <property type="entry name" value="Shikimate_dh_N"/>
    <property type="match status" value="1"/>
</dbReference>
<protein>
    <submittedName>
        <fullName evidence="4">Shikimate 5-dehydrogenase</fullName>
    </submittedName>
</protein>
<dbReference type="InterPro" id="IPR046346">
    <property type="entry name" value="Aminoacid_DH-like_N_sf"/>
</dbReference>
<dbReference type="SUPFAM" id="SSF51735">
    <property type="entry name" value="NAD(P)-binding Rossmann-fold domains"/>
    <property type="match status" value="1"/>
</dbReference>
<dbReference type="KEGG" id="yel:LC20_03333"/>
<dbReference type="GO" id="GO:0050661">
    <property type="term" value="F:NADP binding"/>
    <property type="evidence" value="ECO:0007669"/>
    <property type="project" value="TreeGrafter"/>
</dbReference>
<dbReference type="Gene3D" id="3.40.50.10860">
    <property type="entry name" value="Leucine Dehydrogenase, chain A, domain 1"/>
    <property type="match status" value="1"/>
</dbReference>
<accession>A0A7U4K1L8</accession>
<evidence type="ECO:0000313" key="4">
    <source>
        <dbReference type="EMBL" id="AHM74586.1"/>
    </source>
</evidence>
<reference evidence="4 5" key="1">
    <citation type="submission" date="2017-11" db="EMBL/GenBank/DDBJ databases">
        <title>The complete genome sequence and comparative genome analysis of Yersinia enterocolitica strain LC20.</title>
        <authorList>
            <person name="Shi G."/>
            <person name="Su M."/>
            <person name="Liang J."/>
            <person name="Gu W."/>
            <person name="Xiao Y."/>
            <person name="Zhang Z."/>
            <person name="Qiu H."/>
            <person name="Duan R."/>
            <person name="Zhang Z."/>
            <person name="Li Y."/>
            <person name="Zhang X."/>
            <person name="Ling Y."/>
            <person name="Song L."/>
            <person name="Chen M."/>
            <person name="Zhao Y."/>
            <person name="Wu J."/>
            <person name="Jing H."/>
            <person name="Xiao J."/>
            <person name="Wang X."/>
        </authorList>
    </citation>
    <scope>NUCLEOTIDE SEQUENCE [LARGE SCALE GENOMIC DNA]</scope>
    <source>
        <strain evidence="4 5">LC20</strain>
    </source>
</reference>
<dbReference type="InterPro" id="IPR013708">
    <property type="entry name" value="Shikimate_DH-bd_N"/>
</dbReference>
<dbReference type="GO" id="GO:0004764">
    <property type="term" value="F:shikimate 3-dehydrogenase (NADP+) activity"/>
    <property type="evidence" value="ECO:0007669"/>
    <property type="project" value="InterPro"/>
</dbReference>
<dbReference type="Gene3D" id="3.40.50.720">
    <property type="entry name" value="NAD(P)-binding Rossmann-like Domain"/>
    <property type="match status" value="1"/>
</dbReference>
<dbReference type="FunFam" id="3.40.50.720:FF:000333">
    <property type="entry name" value="Shikimate 5-dehydrogenase"/>
    <property type="match status" value="1"/>
</dbReference>
<feature type="domain" description="Shikimate dehydrogenase substrate binding N-terminal" evidence="3">
    <location>
        <begin position="26"/>
        <end position="93"/>
    </location>
</feature>
<keyword evidence="1" id="KW-0521">NADP</keyword>
<dbReference type="PANTHER" id="PTHR21089">
    <property type="entry name" value="SHIKIMATE DEHYDROGENASE"/>
    <property type="match status" value="1"/>
</dbReference>
<keyword evidence="2" id="KW-0560">Oxidoreductase</keyword>
<dbReference type="EMBL" id="CP007448">
    <property type="protein sequence ID" value="AHM74586.1"/>
    <property type="molecule type" value="Genomic_DNA"/>
</dbReference>
<dbReference type="GO" id="GO:0019632">
    <property type="term" value="P:shikimate metabolic process"/>
    <property type="evidence" value="ECO:0007669"/>
    <property type="project" value="TreeGrafter"/>
</dbReference>
<organism evidence="4 5">
    <name type="scientific">Yersinia enterocolitica LC20</name>
    <dbReference type="NCBI Taxonomy" id="1443113"/>
    <lineage>
        <taxon>Bacteria</taxon>
        <taxon>Pseudomonadati</taxon>
        <taxon>Pseudomonadota</taxon>
        <taxon>Gammaproteobacteria</taxon>
        <taxon>Enterobacterales</taxon>
        <taxon>Yersiniaceae</taxon>
        <taxon>Yersinia</taxon>
    </lineage>
</organism>
<dbReference type="InterPro" id="IPR022893">
    <property type="entry name" value="Shikimate_DH_fam"/>
</dbReference>
<evidence type="ECO:0000256" key="1">
    <source>
        <dbReference type="ARBA" id="ARBA00022857"/>
    </source>
</evidence>
<dbReference type="Proteomes" id="UP000230961">
    <property type="component" value="Chromosome"/>
</dbReference>
<dbReference type="InterPro" id="IPR036291">
    <property type="entry name" value="NAD(P)-bd_dom_sf"/>
</dbReference>
<evidence type="ECO:0000313" key="5">
    <source>
        <dbReference type="Proteomes" id="UP000230961"/>
    </source>
</evidence>
<sequence length="272" mass="29260">MTRNLNKDTKVCISLAARPSNFGTRFHNFLYDALDLDYLYKAFTTTDLTAAIGGVRALGIRGCAISMPFKQAVIPLVNELDASAAAINSVNTLVNTDGYLTAYNTDYIAIAQLLQRYQVAAEKVFALRGSGGMAKAVAFALKNAGFKQGFIIATNKKTGRQLAEQSGYTYQPDMQGVHADMLINATPVGMAGGKDADNMAFTEAEVDRAEVIFEVVALPAITPLISYAKAQQKTVITGAEVFAIQAVEQFVLYTGIRPDQALFEKAAAYARG</sequence>
<evidence type="ECO:0000256" key="2">
    <source>
        <dbReference type="ARBA" id="ARBA00023002"/>
    </source>
</evidence>
<dbReference type="PANTHER" id="PTHR21089:SF9">
    <property type="entry name" value="SHIKIMATE DEHYDROGENASE-LIKE PROTEIN HI_0607"/>
    <property type="match status" value="1"/>
</dbReference>
<dbReference type="CDD" id="cd01065">
    <property type="entry name" value="NAD_bind_Shikimate_DH"/>
    <property type="match status" value="1"/>
</dbReference>
<name>A0A7U4K1L8_YEREN</name>
<dbReference type="NCBIfam" id="NF009202">
    <property type="entry name" value="PRK12550.1"/>
    <property type="match status" value="1"/>
</dbReference>
<dbReference type="AlphaFoldDB" id="A0A7U4K1L8"/>
<dbReference type="GO" id="GO:0005829">
    <property type="term" value="C:cytosol"/>
    <property type="evidence" value="ECO:0007669"/>
    <property type="project" value="TreeGrafter"/>
</dbReference>
<dbReference type="GO" id="GO:0009423">
    <property type="term" value="P:chorismate biosynthetic process"/>
    <property type="evidence" value="ECO:0007669"/>
    <property type="project" value="TreeGrafter"/>
</dbReference>